<dbReference type="PANTHER" id="PTHR31637:SF0">
    <property type="entry name" value="2,3-BISPHOSPHOGLYCERATE-INDEPENDENT PHOSPHOGLYCERATE MUTASE"/>
    <property type="match status" value="1"/>
</dbReference>
<feature type="active site" description="Phosphoserine intermediate" evidence="10 11">
    <location>
        <position position="61"/>
    </location>
</feature>
<feature type="domain" description="Metalloenzyme" evidence="14">
    <location>
        <begin position="3"/>
        <end position="513"/>
    </location>
</feature>
<feature type="binding site" evidence="10 13">
    <location>
        <position position="462"/>
    </location>
    <ligand>
        <name>Mn(2+)</name>
        <dbReference type="ChEBI" id="CHEBI:29035"/>
        <label>1</label>
    </ligand>
</feature>
<dbReference type="InterPro" id="IPR011258">
    <property type="entry name" value="BPG-indep_PGM_N"/>
</dbReference>
<dbReference type="NCBIfam" id="TIGR01307">
    <property type="entry name" value="pgm_bpd_ind"/>
    <property type="match status" value="1"/>
</dbReference>
<dbReference type="InterPro" id="IPR006124">
    <property type="entry name" value="Metalloenzyme"/>
</dbReference>
<evidence type="ECO:0000256" key="9">
    <source>
        <dbReference type="ARBA" id="ARBA00071648"/>
    </source>
</evidence>
<dbReference type="Pfam" id="PF06415">
    <property type="entry name" value="iPGM_N"/>
    <property type="match status" value="1"/>
</dbReference>
<feature type="binding site" evidence="10 12">
    <location>
        <position position="335"/>
    </location>
    <ligand>
        <name>substrate</name>
    </ligand>
</feature>
<dbReference type="Proteomes" id="UP000233414">
    <property type="component" value="Unassembled WGS sequence"/>
</dbReference>
<comment type="catalytic activity">
    <reaction evidence="1 10">
        <text>(2R)-2-phosphoglycerate = (2R)-3-phosphoglycerate</text>
        <dbReference type="Rhea" id="RHEA:15901"/>
        <dbReference type="ChEBI" id="CHEBI:58272"/>
        <dbReference type="ChEBI" id="CHEBI:58289"/>
        <dbReference type="EC" id="5.4.2.12"/>
    </reaction>
</comment>
<dbReference type="InterPro" id="IPR017850">
    <property type="entry name" value="Alkaline_phosphatase_core_sf"/>
</dbReference>
<evidence type="ECO:0000313" key="17">
    <source>
        <dbReference type="Proteomes" id="UP000233414"/>
    </source>
</evidence>
<sequence>MKKPIVLIILDGWGVAPASRGNGISLAKTPNFNKYITTYFSAVLQASGEAVGLPYGEVGNSEVGHLNLGAGKIVYQNLPRINKSILDGSFFNNKVFLEACSYTKENNSALHLMGLVSNGGTHSFNEHLFGLLELAKKEKQKRVYIHAFLDGRDVAYNSGIEFIKELEEKINQIGIGKIATISGRFYAMDRDNHWDRIEKTFLAMTEGQSEKSFNDSIEAIQDSYDRNIFDEEFLPTVLLNENKEPITKIQDKDAVIFFNFRSDRARELTQAFVLPDFQNFKRPQFLKNLYFATMTEYEKDLLVKIAFSPEEIKMPLAKILSDSGLNQLHIAETEKYAHVTYFFNGGEEKPFKGQSNIVVPSPQISSYAEQPKMSAPIIIEKLLQEISKDEYDFIVVNFANTDMVGHTGNLKAVIQATEYIDECLKKIVDEILSKNGTALITADHGNAEEVINLYTGEIDKEHSSNPVPFILIGKQWENKAIELGRINPDLSGLVSSGVLADIAPTILKIMNISEPEEMTGNSLI</sequence>
<feature type="binding site" evidence="10 12">
    <location>
        <begin position="261"/>
        <end position="264"/>
    </location>
    <ligand>
        <name>substrate</name>
    </ligand>
</feature>
<feature type="binding site" evidence="10 13">
    <location>
        <position position="61"/>
    </location>
    <ligand>
        <name>Mn(2+)</name>
        <dbReference type="ChEBI" id="CHEBI:29035"/>
        <label>2</label>
    </ligand>
</feature>
<evidence type="ECO:0000256" key="11">
    <source>
        <dbReference type="PIRSR" id="PIRSR001492-1"/>
    </source>
</evidence>
<dbReference type="PANTHER" id="PTHR31637">
    <property type="entry name" value="2,3-BISPHOSPHOGLYCERATE-INDEPENDENT PHOSPHOGLYCERATE MUTASE"/>
    <property type="match status" value="1"/>
</dbReference>
<feature type="binding site" evidence="10 13">
    <location>
        <position position="444"/>
    </location>
    <ligand>
        <name>Mn(2+)</name>
        <dbReference type="ChEBI" id="CHEBI:29035"/>
        <label>2</label>
    </ligand>
</feature>
<dbReference type="Gene3D" id="3.40.720.10">
    <property type="entry name" value="Alkaline Phosphatase, subunit A"/>
    <property type="match status" value="1"/>
</dbReference>
<reference evidence="16 17" key="1">
    <citation type="journal article" date="2017" name="ISME J.">
        <title>Potential for microbial H2 and metal transformations associated with novel bacteria and archaea in deep terrestrial subsurface sediments.</title>
        <authorList>
            <person name="Hernsdorf A.W."/>
            <person name="Amano Y."/>
            <person name="Miyakawa K."/>
            <person name="Ise K."/>
            <person name="Suzuki Y."/>
            <person name="Anantharaman K."/>
            <person name="Probst A."/>
            <person name="Burstein D."/>
            <person name="Thomas B.C."/>
            <person name="Banfield J.F."/>
        </authorList>
    </citation>
    <scope>NUCLEOTIDE SEQUENCE [LARGE SCALE GENOMIC DNA]</scope>
    <source>
        <strain evidence="16">HGW-Kuenenbacteria-1</strain>
    </source>
</reference>
<keyword evidence="5 10" id="KW-0479">Metal-binding</keyword>
<comment type="caution">
    <text evidence="16">The sequence shown here is derived from an EMBL/GenBank/DDBJ whole genome shotgun (WGS) entry which is preliminary data.</text>
</comment>
<dbReference type="GO" id="GO:0005829">
    <property type="term" value="C:cytosol"/>
    <property type="evidence" value="ECO:0007669"/>
    <property type="project" value="TreeGrafter"/>
</dbReference>
<evidence type="ECO:0000259" key="15">
    <source>
        <dbReference type="Pfam" id="PF06415"/>
    </source>
</evidence>
<comment type="cofactor">
    <cofactor evidence="10">
        <name>Mn(2+)</name>
        <dbReference type="ChEBI" id="CHEBI:29035"/>
    </cofactor>
    <text evidence="10">Binds 2 manganese ions per subunit.</text>
</comment>
<dbReference type="CDD" id="cd16010">
    <property type="entry name" value="iPGM"/>
    <property type="match status" value="1"/>
</dbReference>
<feature type="binding site" evidence="10 13">
    <location>
        <position position="402"/>
    </location>
    <ligand>
        <name>Mn(2+)</name>
        <dbReference type="ChEBI" id="CHEBI:29035"/>
        <label>1</label>
    </ligand>
</feature>
<dbReference type="SUPFAM" id="SSF53649">
    <property type="entry name" value="Alkaline phosphatase-like"/>
    <property type="match status" value="1"/>
</dbReference>
<evidence type="ECO:0000256" key="4">
    <source>
        <dbReference type="ARBA" id="ARBA00012026"/>
    </source>
</evidence>
<evidence type="ECO:0000256" key="8">
    <source>
        <dbReference type="ARBA" id="ARBA00023235"/>
    </source>
</evidence>
<organism evidence="16 17">
    <name type="scientific">Candidatus Kuenenbacteria bacterium HGW-Kuenenbacteria-1</name>
    <dbReference type="NCBI Taxonomy" id="2013812"/>
    <lineage>
        <taxon>Bacteria</taxon>
        <taxon>Candidatus Kueneniibacteriota</taxon>
    </lineage>
</organism>
<comment type="function">
    <text evidence="10">Catalyzes the interconversion of 2-phosphoglycerate and 3-phosphoglycerate.</text>
</comment>
<keyword evidence="6 10" id="KW-0324">Glycolysis</keyword>
<feature type="domain" description="BPG-independent PGAM N-terminal" evidence="15">
    <location>
        <begin position="81"/>
        <end position="299"/>
    </location>
</feature>
<feature type="binding site" evidence="10 12">
    <location>
        <begin position="152"/>
        <end position="153"/>
    </location>
    <ligand>
        <name>substrate</name>
    </ligand>
</feature>
<evidence type="ECO:0000256" key="5">
    <source>
        <dbReference type="ARBA" id="ARBA00022723"/>
    </source>
</evidence>
<comment type="subunit">
    <text evidence="10">Monomer.</text>
</comment>
<keyword evidence="8 10" id="KW-0413">Isomerase</keyword>
<evidence type="ECO:0000256" key="7">
    <source>
        <dbReference type="ARBA" id="ARBA00023211"/>
    </source>
</evidence>
<keyword evidence="7 10" id="KW-0464">Manganese</keyword>
<evidence type="ECO:0000256" key="10">
    <source>
        <dbReference type="HAMAP-Rule" id="MF_01038"/>
    </source>
</evidence>
<dbReference type="FunFam" id="3.40.1450.10:FF:000001">
    <property type="entry name" value="2,3-bisphosphoglycerate-independent phosphoglycerate mutase"/>
    <property type="match status" value="1"/>
</dbReference>
<evidence type="ECO:0000256" key="1">
    <source>
        <dbReference type="ARBA" id="ARBA00000370"/>
    </source>
</evidence>
<evidence type="ECO:0000256" key="12">
    <source>
        <dbReference type="PIRSR" id="PIRSR001492-2"/>
    </source>
</evidence>
<evidence type="ECO:0000256" key="2">
    <source>
        <dbReference type="ARBA" id="ARBA00004798"/>
    </source>
</evidence>
<dbReference type="EMBL" id="PGYQ01000001">
    <property type="protein sequence ID" value="PKL72741.1"/>
    <property type="molecule type" value="Genomic_DNA"/>
</dbReference>
<feature type="binding site" evidence="10 12">
    <location>
        <position position="122"/>
    </location>
    <ligand>
        <name>substrate</name>
    </ligand>
</feature>
<evidence type="ECO:0000313" key="16">
    <source>
        <dbReference type="EMBL" id="PKL72741.1"/>
    </source>
</evidence>
<gene>
    <name evidence="10" type="primary">gpmI</name>
    <name evidence="16" type="ORF">CVV26_00580</name>
</gene>
<dbReference type="GO" id="GO:0030145">
    <property type="term" value="F:manganese ion binding"/>
    <property type="evidence" value="ECO:0007669"/>
    <property type="project" value="UniProtKB-UniRule"/>
</dbReference>
<name>A0A2N1UPB5_9BACT</name>
<dbReference type="SUPFAM" id="SSF64158">
    <property type="entry name" value="2,3-Bisphosphoglycerate-independent phosphoglycerate mutase, substrate-binding domain"/>
    <property type="match status" value="1"/>
</dbReference>
<dbReference type="HAMAP" id="MF_01038">
    <property type="entry name" value="GpmI"/>
    <property type="match status" value="1"/>
</dbReference>
<feature type="binding site" evidence="10 13">
    <location>
        <position position="11"/>
    </location>
    <ligand>
        <name>Mn(2+)</name>
        <dbReference type="ChEBI" id="CHEBI:29035"/>
        <label>2</label>
    </ligand>
</feature>
<dbReference type="Gene3D" id="3.40.1450.10">
    <property type="entry name" value="BPG-independent phosphoglycerate mutase, domain B"/>
    <property type="match status" value="1"/>
</dbReference>
<feature type="binding site" evidence="10 13">
    <location>
        <position position="443"/>
    </location>
    <ligand>
        <name>Mn(2+)</name>
        <dbReference type="ChEBI" id="CHEBI:29035"/>
        <label>2</label>
    </ligand>
</feature>
<evidence type="ECO:0000259" key="14">
    <source>
        <dbReference type="Pfam" id="PF01676"/>
    </source>
</evidence>
<feature type="binding site" evidence="10 12">
    <location>
        <position position="184"/>
    </location>
    <ligand>
        <name>substrate</name>
    </ligand>
</feature>
<dbReference type="PIRSF" id="PIRSF001492">
    <property type="entry name" value="IPGAM"/>
    <property type="match status" value="1"/>
</dbReference>
<dbReference type="EC" id="5.4.2.12" evidence="4 10"/>
<proteinExistence type="inferred from homology"/>
<dbReference type="GO" id="GO:0004619">
    <property type="term" value="F:phosphoglycerate mutase activity"/>
    <property type="evidence" value="ECO:0007669"/>
    <property type="project" value="UniProtKB-UniRule"/>
</dbReference>
<dbReference type="InterPro" id="IPR036646">
    <property type="entry name" value="PGAM_B_sf"/>
</dbReference>
<accession>A0A2N1UPB5</accession>
<dbReference type="GO" id="GO:0006096">
    <property type="term" value="P:glycolytic process"/>
    <property type="evidence" value="ECO:0007669"/>
    <property type="project" value="UniProtKB-UniRule"/>
</dbReference>
<dbReference type="UniPathway" id="UPA00109">
    <property type="reaction ID" value="UER00186"/>
</dbReference>
<evidence type="ECO:0000256" key="13">
    <source>
        <dbReference type="PIRSR" id="PIRSR001492-3"/>
    </source>
</evidence>
<evidence type="ECO:0000256" key="3">
    <source>
        <dbReference type="ARBA" id="ARBA00008819"/>
    </source>
</evidence>
<evidence type="ECO:0000256" key="6">
    <source>
        <dbReference type="ARBA" id="ARBA00023152"/>
    </source>
</evidence>
<feature type="binding site" evidence="10 12">
    <location>
        <position position="190"/>
    </location>
    <ligand>
        <name>substrate</name>
    </ligand>
</feature>
<dbReference type="AlphaFoldDB" id="A0A2N1UPB5"/>
<dbReference type="Pfam" id="PF01676">
    <property type="entry name" value="Metalloenzyme"/>
    <property type="match status" value="1"/>
</dbReference>
<dbReference type="InterPro" id="IPR005995">
    <property type="entry name" value="Pgm_bpd_ind"/>
</dbReference>
<feature type="binding site" evidence="10 13">
    <location>
        <position position="406"/>
    </location>
    <ligand>
        <name>Mn(2+)</name>
        <dbReference type="ChEBI" id="CHEBI:29035"/>
        <label>1</label>
    </ligand>
</feature>
<comment type="pathway">
    <text evidence="2 10">Carbohydrate degradation; glycolysis; pyruvate from D-glyceraldehyde 3-phosphate: step 3/5.</text>
</comment>
<comment type="similarity">
    <text evidence="3 10">Belongs to the BPG-independent phosphoglycerate mutase family.</text>
</comment>
<dbReference type="GO" id="GO:0006007">
    <property type="term" value="P:glucose catabolic process"/>
    <property type="evidence" value="ECO:0007669"/>
    <property type="project" value="InterPro"/>
</dbReference>
<protein>
    <recommendedName>
        <fullName evidence="9 10">2,3-bisphosphoglycerate-independent phosphoglycerate mutase</fullName>
        <shortName evidence="10">BPG-independent PGAM</shortName>
        <shortName evidence="10">Phosphoglyceromutase</shortName>
        <shortName evidence="10">iPGM</shortName>
        <ecNumber evidence="4 10">5.4.2.12</ecNumber>
    </recommendedName>
</protein>